<dbReference type="OrthoDB" id="1684239at2"/>
<dbReference type="Gene3D" id="3.40.1490.10">
    <property type="entry name" value="Bit1"/>
    <property type="match status" value="1"/>
</dbReference>
<protein>
    <recommendedName>
        <fullName evidence="3">DUF2000 family protein</fullName>
    </recommendedName>
</protein>
<dbReference type="InterPro" id="IPR023476">
    <property type="entry name" value="Pep_tRNA_hydro_II_dom_sf"/>
</dbReference>
<dbReference type="EMBL" id="JZRB01000014">
    <property type="protein sequence ID" value="KJV35724.1"/>
    <property type="molecule type" value="Genomic_DNA"/>
</dbReference>
<dbReference type="InterPro" id="IPR018988">
    <property type="entry name" value="DUF2000"/>
</dbReference>
<evidence type="ECO:0008006" key="3">
    <source>
        <dbReference type="Google" id="ProtNLM"/>
    </source>
</evidence>
<dbReference type="Proteomes" id="UP000033651">
    <property type="component" value="Unassembled WGS sequence"/>
</dbReference>
<dbReference type="RefSeq" id="WP_045828821.1">
    <property type="nucleotide sequence ID" value="NZ_JZRB01000014.1"/>
</dbReference>
<name>A0A0F3L041_9GAMM</name>
<dbReference type="AlphaFoldDB" id="A0A0F3L041"/>
<keyword evidence="2" id="KW-1185">Reference proteome</keyword>
<dbReference type="SUPFAM" id="SSF102462">
    <property type="entry name" value="Peptidyl-tRNA hydrolase II"/>
    <property type="match status" value="1"/>
</dbReference>
<gene>
    <name evidence="1" type="ORF">VI08_06925</name>
</gene>
<proteinExistence type="predicted"/>
<accession>A0A0F3L041</accession>
<evidence type="ECO:0000313" key="1">
    <source>
        <dbReference type="EMBL" id="KJV35724.1"/>
    </source>
</evidence>
<dbReference type="Pfam" id="PF09391">
    <property type="entry name" value="DUF2000"/>
    <property type="match status" value="1"/>
</dbReference>
<organism evidence="1 2">
    <name type="scientific">Luteibacter yeojuensis</name>
    <dbReference type="NCBI Taxonomy" id="345309"/>
    <lineage>
        <taxon>Bacteria</taxon>
        <taxon>Pseudomonadati</taxon>
        <taxon>Pseudomonadota</taxon>
        <taxon>Gammaproteobacteria</taxon>
        <taxon>Lysobacterales</taxon>
        <taxon>Rhodanobacteraceae</taxon>
        <taxon>Luteibacter</taxon>
    </lineage>
</organism>
<comment type="caution">
    <text evidence="1">The sequence shown here is derived from an EMBL/GenBank/DDBJ whole genome shotgun (WGS) entry which is preliminary data.</text>
</comment>
<dbReference type="PATRIC" id="fig|345309.4.peg.588"/>
<sequence length="138" mass="15156">MTPFDTRVALLIRDDLMVWQKLNVAAFLATGIAGAAPEAMGAEPYRDAAGREHARLLAQPMLIFAADTAQLAHAWRVALERDLTRAVYVEAMFASTHDEANREVFLAEDPEAPHFVGLALRGPRKGIEKATKGLRLHP</sequence>
<evidence type="ECO:0000313" key="2">
    <source>
        <dbReference type="Proteomes" id="UP000033651"/>
    </source>
</evidence>
<reference evidence="1 2" key="1">
    <citation type="submission" date="2015-03" db="EMBL/GenBank/DDBJ databases">
        <title>Draft genome sequence of Luteibacter yeojuensis strain SU11.</title>
        <authorList>
            <person name="Sulaiman J."/>
            <person name="Priya K."/>
            <person name="Chan K.-G."/>
        </authorList>
    </citation>
    <scope>NUCLEOTIDE SEQUENCE [LARGE SCALE GENOMIC DNA]</scope>
    <source>
        <strain evidence="1 2">SU11</strain>
    </source>
</reference>